<organism evidence="2 3">
    <name type="scientific">Boseongicola aestuarii</name>
    <dbReference type="NCBI Taxonomy" id="1470561"/>
    <lineage>
        <taxon>Bacteria</taxon>
        <taxon>Pseudomonadati</taxon>
        <taxon>Pseudomonadota</taxon>
        <taxon>Alphaproteobacteria</taxon>
        <taxon>Rhodobacterales</taxon>
        <taxon>Paracoccaceae</taxon>
        <taxon>Boseongicola</taxon>
    </lineage>
</organism>
<dbReference type="Pfam" id="PF20409">
    <property type="entry name" value="SnoaL_5"/>
    <property type="match status" value="1"/>
</dbReference>
<dbReference type="SUPFAM" id="SSF54427">
    <property type="entry name" value="NTF2-like"/>
    <property type="match status" value="1"/>
</dbReference>
<reference evidence="2 3" key="1">
    <citation type="submission" date="2017-05" db="EMBL/GenBank/DDBJ databases">
        <authorList>
            <person name="Song R."/>
            <person name="Chenine A.L."/>
            <person name="Ruprecht R.M."/>
        </authorList>
    </citation>
    <scope>NUCLEOTIDE SEQUENCE [LARGE SCALE GENOMIC DNA]</scope>
    <source>
        <strain evidence="2 3">CECT 8489</strain>
    </source>
</reference>
<dbReference type="EMBL" id="FXXQ01000008">
    <property type="protein sequence ID" value="SMX24354.1"/>
    <property type="molecule type" value="Genomic_DNA"/>
</dbReference>
<accession>A0A238J371</accession>
<dbReference type="RefSeq" id="WP_093974316.1">
    <property type="nucleotide sequence ID" value="NZ_FXXQ01000008.1"/>
</dbReference>
<keyword evidence="3" id="KW-1185">Reference proteome</keyword>
<protein>
    <submittedName>
        <fullName evidence="2">SnoaL-like domain protein</fullName>
    </submittedName>
</protein>
<dbReference type="InterPro" id="IPR046860">
    <property type="entry name" value="SnoaL_5"/>
</dbReference>
<dbReference type="OrthoDB" id="336094at2"/>
<evidence type="ECO:0000313" key="3">
    <source>
        <dbReference type="Proteomes" id="UP000201838"/>
    </source>
</evidence>
<name>A0A238J371_9RHOB</name>
<evidence type="ECO:0000313" key="2">
    <source>
        <dbReference type="EMBL" id="SMX24354.1"/>
    </source>
</evidence>
<evidence type="ECO:0000259" key="1">
    <source>
        <dbReference type="Pfam" id="PF20409"/>
    </source>
</evidence>
<dbReference type="AlphaFoldDB" id="A0A238J371"/>
<sequence length="123" mass="13789">MTTEEIAKKLCEHCRNHTEAQGLEELYAETAESIEAMSPEGQSPISKGRAAIQAKHDWWSEAMEVHSFDLEGPFVHDNQFAVVFDIDCTDKASGQRWHAKEVGLYVVSEGKIVKESFFMAPMG</sequence>
<dbReference type="Proteomes" id="UP000201838">
    <property type="component" value="Unassembled WGS sequence"/>
</dbReference>
<feature type="domain" description="SnoaL-like" evidence="1">
    <location>
        <begin position="1"/>
        <end position="118"/>
    </location>
</feature>
<dbReference type="Gene3D" id="3.10.450.50">
    <property type="match status" value="1"/>
</dbReference>
<dbReference type="InterPro" id="IPR032710">
    <property type="entry name" value="NTF2-like_dom_sf"/>
</dbReference>
<proteinExistence type="predicted"/>
<gene>
    <name evidence="2" type="ORF">BOA8489_02478</name>
</gene>